<proteinExistence type="predicted"/>
<accession>A0A5A7NDT1</accession>
<dbReference type="Gene3D" id="3.40.50.300">
    <property type="entry name" value="P-loop containing nucleotide triphosphate hydrolases"/>
    <property type="match status" value="1"/>
</dbReference>
<dbReference type="SUPFAM" id="SSF52540">
    <property type="entry name" value="P-loop containing nucleoside triphosphate hydrolases"/>
    <property type="match status" value="1"/>
</dbReference>
<sequence length="316" mass="35503">MTWLWTAHQDLVTKEPKICFSKDGAVQNHMMDESKRSVDRAHILVLGNEKGGSGKSTTAMHILMALADRGLRVAAIDLDSRQRSLSRYLENRSQFIAQKGIDLPLPTVLTLQPSDKDLKQAAQEEDKETLSRALAQLSVDCDVVIIDCPGSDSPLSRMAHALADTILTPLNDSFVDLDLLARVDRDRYEVEAPSLYAEMVWEARKRRAMADRGQIDWIVMRNRVATLHARNKQRVETVLAKLSRRVGFRYIPGLSERVIYRELFLKGLTLVDMKKTAGLEVGASLTMSQVSARNELRRVVEALNIPALRKKTEAAE</sequence>
<dbReference type="InterPro" id="IPR050678">
    <property type="entry name" value="DNA_Partitioning_ATPase"/>
</dbReference>
<evidence type="ECO:0000313" key="1">
    <source>
        <dbReference type="EMBL" id="GER05239.1"/>
    </source>
</evidence>
<dbReference type="InterPro" id="IPR027417">
    <property type="entry name" value="P-loop_NTPase"/>
</dbReference>
<protein>
    <submittedName>
        <fullName evidence="1">ATPase</fullName>
    </submittedName>
</protein>
<dbReference type="Proteomes" id="UP000324996">
    <property type="component" value="Unassembled WGS sequence"/>
</dbReference>
<reference evidence="1 2" key="1">
    <citation type="submission" date="2019-09" db="EMBL/GenBank/DDBJ databases">
        <title>NBRP : Genome information of microbial organism related human and environment.</title>
        <authorList>
            <person name="Hattori M."/>
            <person name="Oshima K."/>
            <person name="Inaba H."/>
            <person name="Suda W."/>
            <person name="Sakamoto M."/>
            <person name="Iino T."/>
            <person name="Kitahara M."/>
            <person name="Oshida Y."/>
            <person name="Iida T."/>
            <person name="Kudo T."/>
            <person name="Itoh T."/>
            <person name="Ohkuma M."/>
        </authorList>
    </citation>
    <scope>NUCLEOTIDE SEQUENCE [LARGE SCALE GENOMIC DNA]</scope>
    <source>
        <strain evidence="1 2">Q-1</strain>
    </source>
</reference>
<evidence type="ECO:0000313" key="2">
    <source>
        <dbReference type="Proteomes" id="UP000324996"/>
    </source>
</evidence>
<dbReference type="InterPro" id="IPR015223">
    <property type="entry name" value="MipZ"/>
</dbReference>
<comment type="caution">
    <text evidence="1">The sequence shown here is derived from an EMBL/GenBank/DDBJ whole genome shotgun (WGS) entry which is preliminary data.</text>
</comment>
<dbReference type="PANTHER" id="PTHR13696:SF96">
    <property type="entry name" value="COBQ_COBB_MIND_PARA NUCLEOTIDE BINDING DOMAIN-CONTAINING PROTEIN"/>
    <property type="match status" value="1"/>
</dbReference>
<keyword evidence="2" id="KW-1185">Reference proteome</keyword>
<dbReference type="CDD" id="cd02042">
    <property type="entry name" value="ParAB_family"/>
    <property type="match status" value="1"/>
</dbReference>
<dbReference type="AlphaFoldDB" id="A0A5A7NDT1"/>
<gene>
    <name evidence="1" type="ORF">JCM17846_29210</name>
</gene>
<dbReference type="PANTHER" id="PTHR13696">
    <property type="entry name" value="P-LOOP CONTAINING NUCLEOSIDE TRIPHOSPHATE HYDROLASE"/>
    <property type="match status" value="1"/>
</dbReference>
<name>A0A5A7NDT1_9PROT</name>
<organism evidence="1 2">
    <name type="scientific">Iodidimonas nitroreducens</name>
    <dbReference type="NCBI Taxonomy" id="1236968"/>
    <lineage>
        <taxon>Bacteria</taxon>
        <taxon>Pseudomonadati</taxon>
        <taxon>Pseudomonadota</taxon>
        <taxon>Alphaproteobacteria</taxon>
        <taxon>Iodidimonadales</taxon>
        <taxon>Iodidimonadaceae</taxon>
        <taxon>Iodidimonas</taxon>
    </lineage>
</organism>
<dbReference type="Pfam" id="PF09140">
    <property type="entry name" value="MipZ"/>
    <property type="match status" value="1"/>
</dbReference>
<dbReference type="EMBL" id="BKCN01000020">
    <property type="protein sequence ID" value="GER05239.1"/>
    <property type="molecule type" value="Genomic_DNA"/>
</dbReference>